<reference evidence="1" key="1">
    <citation type="submission" date="2018-02" db="EMBL/GenBank/DDBJ databases">
        <title>Rhizophora mucronata_Transcriptome.</title>
        <authorList>
            <person name="Meera S.P."/>
            <person name="Sreeshan A."/>
            <person name="Augustine A."/>
        </authorList>
    </citation>
    <scope>NUCLEOTIDE SEQUENCE</scope>
    <source>
        <tissue evidence="1">Leaf</tissue>
    </source>
</reference>
<dbReference type="AlphaFoldDB" id="A0A2P2N847"/>
<dbReference type="EMBL" id="GGEC01058102">
    <property type="protein sequence ID" value="MBX38586.1"/>
    <property type="molecule type" value="Transcribed_RNA"/>
</dbReference>
<protein>
    <submittedName>
        <fullName evidence="1">Uncharacterized protein</fullName>
    </submittedName>
</protein>
<organism evidence="1">
    <name type="scientific">Rhizophora mucronata</name>
    <name type="common">Asiatic mangrove</name>
    <dbReference type="NCBI Taxonomy" id="61149"/>
    <lineage>
        <taxon>Eukaryota</taxon>
        <taxon>Viridiplantae</taxon>
        <taxon>Streptophyta</taxon>
        <taxon>Embryophyta</taxon>
        <taxon>Tracheophyta</taxon>
        <taxon>Spermatophyta</taxon>
        <taxon>Magnoliopsida</taxon>
        <taxon>eudicotyledons</taxon>
        <taxon>Gunneridae</taxon>
        <taxon>Pentapetalae</taxon>
        <taxon>rosids</taxon>
        <taxon>fabids</taxon>
        <taxon>Malpighiales</taxon>
        <taxon>Rhizophoraceae</taxon>
        <taxon>Rhizophora</taxon>
    </lineage>
</organism>
<name>A0A2P2N847_RHIMU</name>
<proteinExistence type="predicted"/>
<accession>A0A2P2N847</accession>
<evidence type="ECO:0000313" key="1">
    <source>
        <dbReference type="EMBL" id="MBX38586.1"/>
    </source>
</evidence>
<sequence>MNHLVQCGRTRALNEPPNI</sequence>